<sequence>MVFGELSPSPSCAVRKSGQPSAAEIQRRVSTTRTSKRRTSANSENGPQIAPDQSPTRPSRSVNSYQTPSTAALKRPQDALPDVFDATIPQKRTCTSNTKTAHPSGRRADSEEIYSQSKTPETARITHDKLCSRIRTKLSEHDRKKGFIYVFRDENRKEDVWKIGVTERVYNERMEEHINCCKLKPVVAHVSAQVIQNCNLLERLIHRDLCYEVRYRSCPNKTKGHNEWFAVSKDMAVETAKKWERFIHEGKPYDSQGNLNVVWSYVLEQRSPAALDVHNMSHDARHEQWAAILAPPTYSDYFHAYLAYARSELKATYDWVYMFFWQLSTILYSLHTLALCKNRPAFYALVFVLGCAVLPNFRLQSTEKQKVSSPKKKA</sequence>
<dbReference type="EMBL" id="WNKQ01000019">
    <property type="protein sequence ID" value="KAF5845417.1"/>
    <property type="molecule type" value="Genomic_DNA"/>
</dbReference>
<feature type="region of interest" description="Disordered" evidence="1">
    <location>
        <begin position="1"/>
        <end position="121"/>
    </location>
</feature>
<proteinExistence type="predicted"/>
<dbReference type="PANTHER" id="PTHR28094:SF2">
    <property type="entry name" value="BACTERIOPHAGE T5 ORF172 DNA-BINDING DOMAIN-CONTAINING PROTEIN"/>
    <property type="match status" value="1"/>
</dbReference>
<accession>A0A8H6DRJ8</accession>
<protein>
    <recommendedName>
        <fullName evidence="2">Bacteriophage T5 Orf172 DNA-binding domain-containing protein</fullName>
    </recommendedName>
</protein>
<dbReference type="AlphaFoldDB" id="A0A8H6DRJ8"/>
<dbReference type="SMART" id="SM00974">
    <property type="entry name" value="T5orf172"/>
    <property type="match status" value="1"/>
</dbReference>
<evidence type="ECO:0000313" key="3">
    <source>
        <dbReference type="EMBL" id="KAF5845417.1"/>
    </source>
</evidence>
<comment type="caution">
    <text evidence="3">The sequence shown here is derived from an EMBL/GenBank/DDBJ whole genome shotgun (WGS) entry which is preliminary data.</text>
</comment>
<dbReference type="Pfam" id="PF10544">
    <property type="entry name" value="T5orf172"/>
    <property type="match status" value="1"/>
</dbReference>
<reference evidence="3" key="1">
    <citation type="submission" date="2019-11" db="EMBL/GenBank/DDBJ databases">
        <title>Bipolaris sorokiniana Genome sequencing.</title>
        <authorList>
            <person name="Wang H."/>
        </authorList>
    </citation>
    <scope>NUCLEOTIDE SEQUENCE</scope>
</reference>
<dbReference type="InterPro" id="IPR018306">
    <property type="entry name" value="Phage_T5_Orf172_DNA-bd"/>
</dbReference>
<feature type="domain" description="Bacteriophage T5 Orf172 DNA-binding" evidence="2">
    <location>
        <begin position="155"/>
        <end position="243"/>
    </location>
</feature>
<evidence type="ECO:0000313" key="4">
    <source>
        <dbReference type="Proteomes" id="UP000624244"/>
    </source>
</evidence>
<dbReference type="PANTHER" id="PTHR28094">
    <property type="entry name" value="MEIOTICALLY UP-REGULATED GENE 113 PROTEIN"/>
    <property type="match status" value="1"/>
</dbReference>
<gene>
    <name evidence="3" type="ORF">GGP41_003027</name>
</gene>
<dbReference type="Proteomes" id="UP000624244">
    <property type="component" value="Unassembled WGS sequence"/>
</dbReference>
<name>A0A8H6DRJ8_COCSA</name>
<dbReference type="InterPro" id="IPR053006">
    <property type="entry name" value="Meiosis_regulatory"/>
</dbReference>
<organism evidence="3 4">
    <name type="scientific">Cochliobolus sativus</name>
    <name type="common">Common root rot and spot blotch fungus</name>
    <name type="synonym">Bipolaris sorokiniana</name>
    <dbReference type="NCBI Taxonomy" id="45130"/>
    <lineage>
        <taxon>Eukaryota</taxon>
        <taxon>Fungi</taxon>
        <taxon>Dikarya</taxon>
        <taxon>Ascomycota</taxon>
        <taxon>Pezizomycotina</taxon>
        <taxon>Dothideomycetes</taxon>
        <taxon>Pleosporomycetidae</taxon>
        <taxon>Pleosporales</taxon>
        <taxon>Pleosporineae</taxon>
        <taxon>Pleosporaceae</taxon>
        <taxon>Bipolaris</taxon>
    </lineage>
</organism>
<feature type="compositionally biased region" description="Polar residues" evidence="1">
    <location>
        <begin position="41"/>
        <end position="70"/>
    </location>
</feature>
<evidence type="ECO:0000259" key="2">
    <source>
        <dbReference type="SMART" id="SM00974"/>
    </source>
</evidence>
<feature type="compositionally biased region" description="Polar residues" evidence="1">
    <location>
        <begin position="90"/>
        <end position="101"/>
    </location>
</feature>
<evidence type="ECO:0000256" key="1">
    <source>
        <dbReference type="SAM" id="MobiDB-lite"/>
    </source>
</evidence>